<feature type="compositionally biased region" description="Polar residues" evidence="1">
    <location>
        <begin position="141"/>
        <end position="151"/>
    </location>
</feature>
<organism evidence="2 3">
    <name type="scientific">Bemisia tabaci</name>
    <name type="common">Sweetpotato whitefly</name>
    <name type="synonym">Aleurodes tabaci</name>
    <dbReference type="NCBI Taxonomy" id="7038"/>
    <lineage>
        <taxon>Eukaryota</taxon>
        <taxon>Metazoa</taxon>
        <taxon>Ecdysozoa</taxon>
        <taxon>Arthropoda</taxon>
        <taxon>Hexapoda</taxon>
        <taxon>Insecta</taxon>
        <taxon>Pterygota</taxon>
        <taxon>Neoptera</taxon>
        <taxon>Paraneoptera</taxon>
        <taxon>Hemiptera</taxon>
        <taxon>Sternorrhyncha</taxon>
        <taxon>Aleyrodoidea</taxon>
        <taxon>Aleyrodidae</taxon>
        <taxon>Aleyrodinae</taxon>
        <taxon>Bemisia</taxon>
    </lineage>
</organism>
<feature type="region of interest" description="Disordered" evidence="1">
    <location>
        <begin position="424"/>
        <end position="448"/>
    </location>
</feature>
<gene>
    <name evidence="2" type="ORF">BEMITA_LOCUS10289</name>
</gene>
<feature type="region of interest" description="Disordered" evidence="1">
    <location>
        <begin position="800"/>
        <end position="836"/>
    </location>
</feature>
<feature type="region of interest" description="Disordered" evidence="1">
    <location>
        <begin position="760"/>
        <end position="779"/>
    </location>
</feature>
<feature type="compositionally biased region" description="Basic residues" evidence="1">
    <location>
        <begin position="154"/>
        <end position="169"/>
    </location>
</feature>
<protein>
    <submittedName>
        <fullName evidence="2">Uncharacterized protein</fullName>
    </submittedName>
</protein>
<dbReference type="AlphaFoldDB" id="A0A9P0AIX3"/>
<feature type="compositionally biased region" description="Polar residues" evidence="1">
    <location>
        <begin position="857"/>
        <end position="868"/>
    </location>
</feature>
<feature type="compositionally biased region" description="Basic and acidic residues" evidence="1">
    <location>
        <begin position="227"/>
        <end position="238"/>
    </location>
</feature>
<dbReference type="EMBL" id="OU963867">
    <property type="protein sequence ID" value="CAH0391693.1"/>
    <property type="molecule type" value="Genomic_DNA"/>
</dbReference>
<reference evidence="2" key="1">
    <citation type="submission" date="2021-12" db="EMBL/GenBank/DDBJ databases">
        <authorList>
            <person name="King R."/>
        </authorList>
    </citation>
    <scope>NUCLEOTIDE SEQUENCE</scope>
</reference>
<dbReference type="Proteomes" id="UP001152759">
    <property type="component" value="Chromosome 6"/>
</dbReference>
<proteinExistence type="predicted"/>
<sequence>MLFTGVLCASVREQGWQNFFGSCQESNLDLNHSKIIRYPLRHRTSTKNIPSATVYNATRGSLTPCRLEALHPPSPFPAPRHSRLQRPSMHPALLRKEGGGGAARPLLLGRNGWRPIKRENNHEHTLKLNEHEEDFTLAGWSEQSSASQLAGQSKPKRSAHRRRKHPHHAGHNDFSLNLAASKDNIQEDYDYNIEEEVQDIPTGDDRFDSFHSHDNDNVHGSSVPEGDAGHDVTEESDPKPSNGFRSDKAGSFGASLVPHRSGPNVIQPPIIYFEEPKPGPEQNAGTPLSQDTNGTLVPVDPTISLPTSPSDDIKPEGPKTATEENTFDLAAQSTVQTPVAASTNRPDIEQKTVTSQPSSSANGQFTVPYFNSQATLGHTDLVSSIPDKLTTPGGLTEPVPAFTSVSADDVVNITPATSYTTRGDTGTTFVQSESSTTARSTDEDLHQKTENPFYSITTPALERDLGQQTEKISTIPVTTENYKTTYAHEAADVGQQTEKISIVPITTPALEEDLGQQTEKISVIPVTTEGIFTTIAHEEDVGQQTEKISIVPVTTEKFITTPALERDLGQQTEKISIIPVTTENYMTTFAHETADAGQQTEKISIVPITTPALEEDLGQQTEKISVIPVTTERLFTTIAHEADVGQQTEKISVVPVTTEKFITTVASEGDSVQRTERLPILPVTINEGITTVAQERDEVQQTEKISVFPVTTEKFFTTVGLEGDDVQRTEKIPIIPVSSTEHVTEQTKVEDTFQQTEKATTFSVTTEKYSPRQEPDLVQQTERNLFPSTEENSFQTTISSISNDSPQVTQGDSQITISQSTTQGRPSYDPSGESQNTVTIIPTASLNVKGHPIFSPTEESQTTDRQTTYPFSVKGDPTYHPTELPQTTFQPTTSLRMLKDNLKPM</sequence>
<feature type="region of interest" description="Disordered" evidence="1">
    <location>
        <begin position="141"/>
        <end position="178"/>
    </location>
</feature>
<feature type="compositionally biased region" description="Polar residues" evidence="1">
    <location>
        <begin position="429"/>
        <end position="439"/>
    </location>
</feature>
<evidence type="ECO:0000313" key="2">
    <source>
        <dbReference type="EMBL" id="CAH0391693.1"/>
    </source>
</evidence>
<feature type="region of interest" description="Disordered" evidence="1">
    <location>
        <begin position="848"/>
        <end position="868"/>
    </location>
</feature>
<feature type="compositionally biased region" description="Polar residues" evidence="1">
    <location>
        <begin position="800"/>
        <end position="825"/>
    </location>
</feature>
<feature type="compositionally biased region" description="Basic and acidic residues" evidence="1">
    <location>
        <begin position="203"/>
        <end position="217"/>
    </location>
</feature>
<name>A0A9P0AIX3_BEMTA</name>
<accession>A0A9P0AIX3</accession>
<evidence type="ECO:0000256" key="1">
    <source>
        <dbReference type="SAM" id="MobiDB-lite"/>
    </source>
</evidence>
<feature type="region of interest" description="Disordered" evidence="1">
    <location>
        <begin position="201"/>
        <end position="263"/>
    </location>
</feature>
<evidence type="ECO:0000313" key="3">
    <source>
        <dbReference type="Proteomes" id="UP001152759"/>
    </source>
</evidence>
<keyword evidence="3" id="KW-1185">Reference proteome</keyword>